<evidence type="ECO:0000256" key="3">
    <source>
        <dbReference type="ARBA" id="ARBA00023015"/>
    </source>
</evidence>
<dbReference type="SUPFAM" id="SSF54447">
    <property type="entry name" value="ssDNA-binding transcriptional regulator domain"/>
    <property type="match status" value="1"/>
</dbReference>
<keyword evidence="4" id="KW-0238">DNA-binding</keyword>
<reference evidence="9 10" key="1">
    <citation type="journal article" date="2021" name="Nat. Plants">
        <title>The Taxus genome provides insights into paclitaxel biosynthesis.</title>
        <authorList>
            <person name="Xiong X."/>
            <person name="Gou J."/>
            <person name="Liao Q."/>
            <person name="Li Y."/>
            <person name="Zhou Q."/>
            <person name="Bi G."/>
            <person name="Li C."/>
            <person name="Du R."/>
            <person name="Wang X."/>
            <person name="Sun T."/>
            <person name="Guo L."/>
            <person name="Liang H."/>
            <person name="Lu P."/>
            <person name="Wu Y."/>
            <person name="Zhang Z."/>
            <person name="Ro D.K."/>
            <person name="Shang Y."/>
            <person name="Huang S."/>
            <person name="Yan J."/>
        </authorList>
    </citation>
    <scope>NUCLEOTIDE SEQUENCE [LARGE SCALE GENOMIC DNA]</scope>
    <source>
        <strain evidence="9">Ta-2019</strain>
    </source>
</reference>
<keyword evidence="6" id="KW-0539">Nucleus</keyword>
<evidence type="ECO:0000256" key="5">
    <source>
        <dbReference type="ARBA" id="ARBA00023163"/>
    </source>
</evidence>
<accession>A0AA38GZQ5</accession>
<dbReference type="AlphaFoldDB" id="A0AA38GZQ5"/>
<dbReference type="PROSITE" id="PS51998">
    <property type="entry name" value="DEK_C"/>
    <property type="match status" value="1"/>
</dbReference>
<dbReference type="Gene3D" id="2.30.31.10">
    <property type="entry name" value="Transcriptional Coactivator Pc4, Chain A"/>
    <property type="match status" value="1"/>
</dbReference>
<comment type="subcellular location">
    <subcellularLocation>
        <location evidence="1">Nucleus</location>
    </subcellularLocation>
</comment>
<feature type="non-terminal residue" evidence="9">
    <location>
        <position position="182"/>
    </location>
</feature>
<dbReference type="Gene3D" id="1.10.10.60">
    <property type="entry name" value="Homeodomain-like"/>
    <property type="match status" value="1"/>
</dbReference>
<gene>
    <name evidence="9" type="ORF">KI387_003724</name>
</gene>
<dbReference type="EMBL" id="JAHRHJ020000001">
    <property type="protein sequence ID" value="KAH9331616.1"/>
    <property type="molecule type" value="Genomic_DNA"/>
</dbReference>
<dbReference type="InterPro" id="IPR045125">
    <property type="entry name" value="Sub1/Tcp4-like"/>
</dbReference>
<name>A0AA38GZQ5_TAXCH</name>
<comment type="similarity">
    <text evidence="2">Belongs to the transcriptional coactivator PC4 family.</text>
</comment>
<dbReference type="GO" id="GO:0003713">
    <property type="term" value="F:transcription coactivator activity"/>
    <property type="evidence" value="ECO:0007669"/>
    <property type="project" value="InterPro"/>
</dbReference>
<dbReference type="InterPro" id="IPR003173">
    <property type="entry name" value="PC4_C"/>
</dbReference>
<proteinExistence type="inferred from homology"/>
<evidence type="ECO:0000256" key="4">
    <source>
        <dbReference type="ARBA" id="ARBA00023125"/>
    </source>
</evidence>
<feature type="compositionally biased region" description="Basic and acidic residues" evidence="7">
    <location>
        <begin position="87"/>
        <end position="100"/>
    </location>
</feature>
<organism evidence="9 10">
    <name type="scientific">Taxus chinensis</name>
    <name type="common">Chinese yew</name>
    <name type="synonym">Taxus wallichiana var. chinensis</name>
    <dbReference type="NCBI Taxonomy" id="29808"/>
    <lineage>
        <taxon>Eukaryota</taxon>
        <taxon>Viridiplantae</taxon>
        <taxon>Streptophyta</taxon>
        <taxon>Embryophyta</taxon>
        <taxon>Tracheophyta</taxon>
        <taxon>Spermatophyta</taxon>
        <taxon>Pinopsida</taxon>
        <taxon>Pinidae</taxon>
        <taxon>Conifers II</taxon>
        <taxon>Cupressales</taxon>
        <taxon>Taxaceae</taxon>
        <taxon>Taxus</taxon>
    </lineage>
</organism>
<keyword evidence="3" id="KW-0805">Transcription regulation</keyword>
<evidence type="ECO:0000256" key="2">
    <source>
        <dbReference type="ARBA" id="ARBA00009001"/>
    </source>
</evidence>
<dbReference type="InterPro" id="IPR009044">
    <property type="entry name" value="ssDNA-bd_transcriptional_reg"/>
</dbReference>
<feature type="region of interest" description="Disordered" evidence="7">
    <location>
        <begin position="59"/>
        <end position="142"/>
    </location>
</feature>
<dbReference type="SUPFAM" id="SSF109715">
    <property type="entry name" value="DEK C-terminal domain"/>
    <property type="match status" value="1"/>
</dbReference>
<dbReference type="Pfam" id="PF02229">
    <property type="entry name" value="PC4"/>
    <property type="match status" value="1"/>
</dbReference>
<comment type="caution">
    <text evidence="9">The sequence shown here is derived from an EMBL/GenBank/DDBJ whole genome shotgun (WGS) entry which is preliminary data.</text>
</comment>
<feature type="compositionally biased region" description="Acidic residues" evidence="7">
    <location>
        <begin position="101"/>
        <end position="115"/>
    </location>
</feature>
<sequence length="182" mass="21436">MDPKTKLEIEKTVLEILENADMNDMTEFKVRKLAGERLGQDLSDAKYKKFVRNIVESFLRSRDDEEEEQPAEKEEQVQEEVEEEEEKASKDQEKKEKYVGSEEEEEDKAEEEEEERPAKKQRKQIAKQRGPVQTTSKDENDDLVICNLSNRRSVTIQNFRGQNLVSIREYYEKNGKRMPSSK</sequence>
<evidence type="ECO:0000256" key="7">
    <source>
        <dbReference type="SAM" id="MobiDB-lite"/>
    </source>
</evidence>
<dbReference type="GO" id="GO:0005634">
    <property type="term" value="C:nucleus"/>
    <property type="evidence" value="ECO:0007669"/>
    <property type="project" value="UniProtKB-SubCell"/>
</dbReference>
<dbReference type="GO" id="GO:0003677">
    <property type="term" value="F:DNA binding"/>
    <property type="evidence" value="ECO:0007669"/>
    <property type="project" value="UniProtKB-KW"/>
</dbReference>
<keyword evidence="5" id="KW-0804">Transcription</keyword>
<protein>
    <recommendedName>
        <fullName evidence="8">DEK-C domain-containing protein</fullName>
    </recommendedName>
</protein>
<feature type="compositionally biased region" description="Acidic residues" evidence="7">
    <location>
        <begin position="77"/>
        <end position="86"/>
    </location>
</feature>
<evidence type="ECO:0000256" key="1">
    <source>
        <dbReference type="ARBA" id="ARBA00004123"/>
    </source>
</evidence>
<dbReference type="Pfam" id="PF08766">
    <property type="entry name" value="DEK_C"/>
    <property type="match status" value="1"/>
</dbReference>
<dbReference type="OMA" id="EEMLECY"/>
<dbReference type="PANTHER" id="PTHR13215">
    <property type="entry name" value="RNA POLYMERASE II TRANSCRIPTIONAL COACTIVATOR"/>
    <property type="match status" value="1"/>
</dbReference>
<evidence type="ECO:0000256" key="6">
    <source>
        <dbReference type="ARBA" id="ARBA00023242"/>
    </source>
</evidence>
<dbReference type="InterPro" id="IPR014876">
    <property type="entry name" value="DEK_C"/>
</dbReference>
<evidence type="ECO:0000313" key="10">
    <source>
        <dbReference type="Proteomes" id="UP000824469"/>
    </source>
</evidence>
<feature type="domain" description="DEK-C" evidence="8">
    <location>
        <begin position="3"/>
        <end position="60"/>
    </location>
</feature>
<evidence type="ECO:0000313" key="9">
    <source>
        <dbReference type="EMBL" id="KAH9331616.1"/>
    </source>
</evidence>
<dbReference type="Proteomes" id="UP000824469">
    <property type="component" value="Unassembled WGS sequence"/>
</dbReference>
<keyword evidence="10" id="KW-1185">Reference proteome</keyword>
<evidence type="ECO:0000259" key="8">
    <source>
        <dbReference type="PROSITE" id="PS51998"/>
    </source>
</evidence>
<dbReference type="GO" id="GO:0060261">
    <property type="term" value="P:positive regulation of transcription initiation by RNA polymerase II"/>
    <property type="evidence" value="ECO:0007669"/>
    <property type="project" value="InterPro"/>
</dbReference>